<evidence type="ECO:0000313" key="7">
    <source>
        <dbReference type="Proteomes" id="UP000318571"/>
    </source>
</evidence>
<feature type="domain" description="Fibrinogen C-terminal" evidence="5">
    <location>
        <begin position="619"/>
        <end position="853"/>
    </location>
</feature>
<evidence type="ECO:0008006" key="8">
    <source>
        <dbReference type="Google" id="ProtNLM"/>
    </source>
</evidence>
<dbReference type="InterPro" id="IPR002181">
    <property type="entry name" value="Fibrinogen_a/b/g_C_dom"/>
</dbReference>
<dbReference type="InterPro" id="IPR014716">
    <property type="entry name" value="Fibrinogen_a/b/g_C_1"/>
</dbReference>
<dbReference type="PROSITE" id="PS50923">
    <property type="entry name" value="SUSHI"/>
    <property type="match status" value="3"/>
</dbReference>
<evidence type="ECO:0000256" key="2">
    <source>
        <dbReference type="PROSITE-ProRule" id="PRU00302"/>
    </source>
</evidence>
<organism evidence="6 7">
    <name type="scientific">Tigriopus californicus</name>
    <name type="common">Marine copepod</name>
    <dbReference type="NCBI Taxonomy" id="6832"/>
    <lineage>
        <taxon>Eukaryota</taxon>
        <taxon>Metazoa</taxon>
        <taxon>Ecdysozoa</taxon>
        <taxon>Arthropoda</taxon>
        <taxon>Crustacea</taxon>
        <taxon>Multicrustacea</taxon>
        <taxon>Hexanauplia</taxon>
        <taxon>Copepoda</taxon>
        <taxon>Harpacticoida</taxon>
        <taxon>Harpacticidae</taxon>
        <taxon>Tigriopus</taxon>
    </lineage>
</organism>
<feature type="domain" description="Apple" evidence="4">
    <location>
        <begin position="413"/>
        <end position="483"/>
    </location>
</feature>
<feature type="domain" description="Sushi" evidence="3">
    <location>
        <begin position="312"/>
        <end position="382"/>
    </location>
</feature>
<gene>
    <name evidence="6" type="ORF">TCAL_10517</name>
</gene>
<dbReference type="InterPro" id="IPR036056">
    <property type="entry name" value="Fibrinogen-like_C"/>
</dbReference>
<accession>A0A553PG24</accession>
<dbReference type="Pfam" id="PF00024">
    <property type="entry name" value="PAN_1"/>
    <property type="match status" value="1"/>
</dbReference>
<dbReference type="EMBL" id="VCGU01000004">
    <property type="protein sequence ID" value="TRY76629.1"/>
    <property type="molecule type" value="Genomic_DNA"/>
</dbReference>
<evidence type="ECO:0000259" key="3">
    <source>
        <dbReference type="PROSITE" id="PS50923"/>
    </source>
</evidence>
<comment type="caution">
    <text evidence="2">Lacks conserved residue(s) required for the propagation of feature annotation.</text>
</comment>
<evidence type="ECO:0000313" key="6">
    <source>
        <dbReference type="EMBL" id="TRY76629.1"/>
    </source>
</evidence>
<dbReference type="SUPFAM" id="SSF57535">
    <property type="entry name" value="Complement control module/SCR domain"/>
    <property type="match status" value="1"/>
</dbReference>
<comment type="caution">
    <text evidence="6">The sequence shown here is derived from an EMBL/GenBank/DDBJ whole genome shotgun (WGS) entry which is preliminary data.</text>
</comment>
<evidence type="ECO:0000256" key="1">
    <source>
        <dbReference type="ARBA" id="ARBA00023157"/>
    </source>
</evidence>
<dbReference type="InterPro" id="IPR003609">
    <property type="entry name" value="Pan_app"/>
</dbReference>
<dbReference type="InterPro" id="IPR050373">
    <property type="entry name" value="Fibrinogen_C-term_domain"/>
</dbReference>
<dbReference type="CDD" id="cd00033">
    <property type="entry name" value="CCP"/>
    <property type="match status" value="1"/>
</dbReference>
<dbReference type="PANTHER" id="PTHR19143">
    <property type="entry name" value="FIBRINOGEN/TENASCIN/ANGIOPOEITIN"/>
    <property type="match status" value="1"/>
</dbReference>
<dbReference type="PROSITE" id="PS50948">
    <property type="entry name" value="PAN"/>
    <property type="match status" value="1"/>
</dbReference>
<evidence type="ECO:0000259" key="5">
    <source>
        <dbReference type="PROSITE" id="PS51406"/>
    </source>
</evidence>
<dbReference type="SUPFAM" id="SSF56496">
    <property type="entry name" value="Fibrinogen C-terminal domain-like"/>
    <property type="match status" value="1"/>
</dbReference>
<dbReference type="Gene3D" id="3.50.4.10">
    <property type="entry name" value="Hepatocyte Growth Factor"/>
    <property type="match status" value="1"/>
</dbReference>
<dbReference type="AlphaFoldDB" id="A0A553PG24"/>
<keyword evidence="7" id="KW-1185">Reference proteome</keyword>
<dbReference type="Proteomes" id="UP000318571">
    <property type="component" value="Chromosome 5"/>
</dbReference>
<keyword evidence="1" id="KW-1015">Disulfide bond</keyword>
<proteinExistence type="predicted"/>
<dbReference type="STRING" id="6832.A0A553PG24"/>
<dbReference type="InterPro" id="IPR000436">
    <property type="entry name" value="Sushi_SCR_CCP_dom"/>
</dbReference>
<dbReference type="InterPro" id="IPR035976">
    <property type="entry name" value="Sushi/SCR/CCP_sf"/>
</dbReference>
<dbReference type="PROSITE" id="PS51406">
    <property type="entry name" value="FIBRINOGEN_C_2"/>
    <property type="match status" value="1"/>
</dbReference>
<dbReference type="Pfam" id="PF00147">
    <property type="entry name" value="Fibrinogen_C"/>
    <property type="match status" value="1"/>
</dbReference>
<dbReference type="Gene3D" id="2.10.70.10">
    <property type="entry name" value="Complement Module, domain 1"/>
    <property type="match status" value="1"/>
</dbReference>
<dbReference type="GO" id="GO:0005615">
    <property type="term" value="C:extracellular space"/>
    <property type="evidence" value="ECO:0007669"/>
    <property type="project" value="TreeGrafter"/>
</dbReference>
<feature type="domain" description="Sushi" evidence="3">
    <location>
        <begin position="80"/>
        <end position="145"/>
    </location>
</feature>
<protein>
    <recommendedName>
        <fullName evidence="8">Sushi domain-containing protein</fullName>
    </recommendedName>
</protein>
<reference evidence="6 7" key="1">
    <citation type="journal article" date="2018" name="Nat. Ecol. Evol.">
        <title>Genomic signatures of mitonuclear coevolution across populations of Tigriopus californicus.</title>
        <authorList>
            <person name="Barreto F.S."/>
            <person name="Watson E.T."/>
            <person name="Lima T.G."/>
            <person name="Willett C.S."/>
            <person name="Edmands S."/>
            <person name="Li W."/>
            <person name="Burton R.S."/>
        </authorList>
    </citation>
    <scope>NUCLEOTIDE SEQUENCE [LARGE SCALE GENOMIC DNA]</scope>
    <source>
        <strain evidence="6 7">San Diego</strain>
    </source>
</reference>
<evidence type="ECO:0000259" key="4">
    <source>
        <dbReference type="PROSITE" id="PS50948"/>
    </source>
</evidence>
<sequence>MEPLENKISEGFKIFDANINEIPQGNYETHRTLKNSSIKYLCEHPKVFDTDPTQKELFVECTTNGSYAYPSEWPTCVQPIKCDPPSGSHVANGHQQPSSKTTYSHNEEVRYECNDYFKFANGSATQVRVCHDNDLWTNITEQCIPTHCVGGAPNVPAEFGNYEFIANGNTYSTPGDMASVPVLIGQNLTFQCADDGYFEEQDTAVNKSFSVACQTGGIYPSIAPYPVCTTQKKCVDPFNHTVPNLRVISLTSVFSNDTFIYRDTIQYDCDAREFELQRARDGYVYPGGTHEANCLFNRLWDTQATDLKCERIACDYPPLPDPTHDLELIPPQDIVRFGDSVTYQCRKGGSLVNAFANWTFDLPCVESLGNYSDTAPFPYCVRSTTCDDPVPDEVSETEGAYMKPSEPAWRGQCFWKGYKITSSLSVPETSIGSLDDCFDDCRKNENCHFFSFQLDQSTCKLRSDTNELLLERDLTSAFGTPLCGKFVNSTSFRVSVNQNNNSLWDSSTLDMIIDGSLGSIARFKDNLLLPLEIDIDFGEDLYVDGVTMIFSGNTNIELKYRSSSGMPNFQETVTKEKRVSNIAITWIFKHPHLTSQFQVVGDQNTSIDIFEFIPHFSDMALFPPVKDCSEVYRLGFHQSGSFLIDPSGNRSPSKAVRVWCELGWTTMLIRHKDGLLSNETHYFDGSNDMTKYQATTLDSNAGHSINEYWIGLDNLHNIVAGSDHEMIVNLWDAHGKWAQAHYQTFSIGNKSSNYALTLRGFQNSTGMSEAGDSLGDQSGLAFSLNGNSSCNVKHLASGWLEEKSDMGGICTRANIFGNNEQKPDDSDHQIAWRSFRGSHRNLGYVNVQIRPKNFIG</sequence>
<feature type="domain" description="Sushi" evidence="3">
    <location>
        <begin position="232"/>
        <end position="311"/>
    </location>
</feature>
<name>A0A553PG24_TIGCA</name>
<dbReference type="Gene3D" id="3.90.215.10">
    <property type="entry name" value="Gamma Fibrinogen, chain A, domain 1"/>
    <property type="match status" value="1"/>
</dbReference>
<keyword evidence="2" id="KW-0768">Sushi</keyword>
<dbReference type="SMART" id="SM00186">
    <property type="entry name" value="FBG"/>
    <property type="match status" value="1"/>
</dbReference>
<dbReference type="Pfam" id="PF00084">
    <property type="entry name" value="Sushi"/>
    <property type="match status" value="1"/>
</dbReference>
<dbReference type="SMART" id="SM00032">
    <property type="entry name" value="CCP"/>
    <property type="match status" value="3"/>
</dbReference>